<gene>
    <name evidence="2" type="ORF">HMPREF9432_01520</name>
</gene>
<keyword evidence="1" id="KW-0732">Signal</keyword>
<feature type="chain" id="PRO_5047119319" description="DUF4127 domain-containing protein" evidence="1">
    <location>
        <begin position="29"/>
        <end position="547"/>
    </location>
</feature>
<feature type="signal peptide" evidence="1">
    <location>
        <begin position="1"/>
        <end position="28"/>
    </location>
</feature>
<organism evidence="2 3">
    <name type="scientific">Selenomonas noxia F0398</name>
    <dbReference type="NCBI Taxonomy" id="702437"/>
    <lineage>
        <taxon>Bacteria</taxon>
        <taxon>Bacillati</taxon>
        <taxon>Bacillota</taxon>
        <taxon>Negativicutes</taxon>
        <taxon>Selenomonadales</taxon>
        <taxon>Selenomonadaceae</taxon>
        <taxon>Selenomonas</taxon>
    </lineage>
</organism>
<reference evidence="2 3" key="1">
    <citation type="submission" date="2011-08" db="EMBL/GenBank/DDBJ databases">
        <title>The Genome Sequence of Selenomonas noxia F0398.</title>
        <authorList>
            <consortium name="The Broad Institute Genome Sequencing Platform"/>
            <person name="Earl A."/>
            <person name="Ward D."/>
            <person name="Feldgarden M."/>
            <person name="Gevers D."/>
            <person name="Izard J."/>
            <person name="Ganesan A."/>
            <person name="Blanton J.M."/>
            <person name="Baranova O.V."/>
            <person name="Tanner A.C."/>
            <person name="Dewhirst F.E."/>
            <person name="Young S.K."/>
            <person name="Zeng Q."/>
            <person name="Gargeya S."/>
            <person name="Fitzgerald M."/>
            <person name="Haas B."/>
            <person name="Abouelleil A."/>
            <person name="Alvarado L."/>
            <person name="Arachchi H.M."/>
            <person name="Berlin A."/>
            <person name="Brown A."/>
            <person name="Chapman S.B."/>
            <person name="Chen Z."/>
            <person name="Dunbar C."/>
            <person name="Freedman E."/>
            <person name="Gearin G."/>
            <person name="Gellesch M."/>
            <person name="Goldberg J."/>
            <person name="Griggs A."/>
            <person name="Gujja S."/>
            <person name="Heiman D."/>
            <person name="Howarth C."/>
            <person name="Larson L."/>
            <person name="Lui A."/>
            <person name="MacDonald P.J.P."/>
            <person name="Montmayeur A."/>
            <person name="Murphy C."/>
            <person name="Neiman D."/>
            <person name="Pearson M."/>
            <person name="Priest M."/>
            <person name="Roberts A."/>
            <person name="Saif S."/>
            <person name="Shea T."/>
            <person name="Shenoy N."/>
            <person name="Sisk P."/>
            <person name="Stolte C."/>
            <person name="Sykes S."/>
            <person name="Wortman J."/>
            <person name="Nusbaum C."/>
            <person name="Birren B."/>
        </authorList>
    </citation>
    <scope>NUCLEOTIDE SEQUENCE [LARGE SCALE GENOMIC DNA]</scope>
    <source>
        <strain evidence="2 3">F0398</strain>
    </source>
</reference>
<dbReference type="EMBL" id="ADGH01000016">
    <property type="protein sequence ID" value="EHG23846.1"/>
    <property type="molecule type" value="Genomic_DNA"/>
</dbReference>
<evidence type="ECO:0000256" key="1">
    <source>
        <dbReference type="SAM" id="SignalP"/>
    </source>
</evidence>
<sequence>MSASRLIRMLCMAMLVMLLLPQTIDAVKAEPTKEKIIFIPHDGRPISSKQTADVVQQAGYEVIVPPQELLGSRDDWGHPDELWAWARENMAQPGVKAAVISSDAMIYGSLVGSRKHSYTRDEVLARAARFDELQRAHPKTPLYVFGSIMRTPRSGEASGHEEPEYYRRYGADIFRYTVLRDKEEVEGLSRRERKEYAFLGRLIPKEALADWMGRREKNYAVNEYMIDLMRKRGTFRYLALGRDDNAPFSQTHLESRHLTETGADLGKTRFQTMAGIDEIALLMLTRAVNEQRREVPFVYARYNWGRGQDTVPAYSDEKIGTSISDAVTAAGGMIVRAPEKADVVLTVNTNPDGKTYEANALMNDGEERDGTKYFADIVADYVAKGYPVAIADIAFANGSDNALMAALQHRGLLYKIRAYAGWNTPTNSSGFAIGQGMLVRHMEPDAVDHLLTTRYLDDWAYQANVRNTIARQLTWLRGDGFYGSLGTKKDAVSVRSTRMMNRFIEENLPPIAEINVVEVTFPWNRLFESDILPDDRGFAHEFLERRK</sequence>
<accession>A0ABN0DNG6</accession>
<keyword evidence="3" id="KW-1185">Reference proteome</keyword>
<proteinExistence type="predicted"/>
<evidence type="ECO:0008006" key="4">
    <source>
        <dbReference type="Google" id="ProtNLM"/>
    </source>
</evidence>
<dbReference type="InterPro" id="IPR025394">
    <property type="entry name" value="DUF4127"/>
</dbReference>
<dbReference type="Pfam" id="PF13552">
    <property type="entry name" value="DUF4127"/>
    <property type="match status" value="1"/>
</dbReference>
<evidence type="ECO:0000313" key="2">
    <source>
        <dbReference type="EMBL" id="EHG23846.1"/>
    </source>
</evidence>
<dbReference type="Proteomes" id="UP000003175">
    <property type="component" value="Unassembled WGS sequence"/>
</dbReference>
<protein>
    <recommendedName>
        <fullName evidence="4">DUF4127 domain-containing protein</fullName>
    </recommendedName>
</protein>
<name>A0ABN0DNG6_9FIRM</name>
<evidence type="ECO:0000313" key="3">
    <source>
        <dbReference type="Proteomes" id="UP000003175"/>
    </source>
</evidence>
<comment type="caution">
    <text evidence="2">The sequence shown here is derived from an EMBL/GenBank/DDBJ whole genome shotgun (WGS) entry which is preliminary data.</text>
</comment>